<proteinExistence type="predicted"/>
<sequence>MKKDHKINSNSVIGKLSIVLEIEKCYGDKIFEKCSNSFKLKLRDLINGKVEKLKTKNYNYLLEKLIFDLGEINFENFEREFIGRLERELENKTHELKQNLKKKTDINLSNSGKIKSVSKIPPISQCNLITSNKLDLEKSALEYINNYLKHGIWKLPISWKHIENVEFSSWLIENISLKPQQWLPILAKHCLQPAGLSRLIQICQPDVLSMLCQLFTKTTTSEFVDSQAQAITDTKVTPKKLSLAAEHYLQHQMKTINATQSEKRILQNQDNLISVKNAAANSKNPPDILRANTRIETTQTFSQQPAQTYSKIAPAQWDCGLIKNTGEQNPATLQNREQHRKLLKSASSTQISSIQSGNRIQTPSAQSILPISNAGCMILWPLLPTFFRTFDLLDTNRFISLEAQREAVCLLDWLIWAEEEIPAWRLTLNKVLCGLPINDNALWRSPEPGQRAAINQWLEKNLIQLPAWKKMGASDVRHLFLQRSGELSELNGVTNIHIQPEVYDALISKWPWPMNIASFSWLKHPITITWL</sequence>
<organism evidence="1 2">
    <name type="scientific">Xenorhabdus lircayensis</name>
    <dbReference type="NCBI Taxonomy" id="2763499"/>
    <lineage>
        <taxon>Bacteria</taxon>
        <taxon>Pseudomonadati</taxon>
        <taxon>Pseudomonadota</taxon>
        <taxon>Gammaproteobacteria</taxon>
        <taxon>Enterobacterales</taxon>
        <taxon>Morganellaceae</taxon>
        <taxon>Xenorhabdus</taxon>
    </lineage>
</organism>
<reference evidence="1 2" key="1">
    <citation type="submission" date="2020-08" db="EMBL/GenBank/DDBJ databases">
        <title>Description of Xenorhabdus lircayensis sp. nov., the symbiotic bacterium associated with the entomopathogenic nematode Steirnernema unicornum.</title>
        <authorList>
            <person name="Castaneda-Alvarez C."/>
            <person name="Prodan S."/>
            <person name="Zamorano A."/>
            <person name="San-Blas E."/>
            <person name="Aballay E."/>
        </authorList>
    </citation>
    <scope>NUCLEOTIDE SEQUENCE [LARGE SCALE GENOMIC DNA]</scope>
    <source>
        <strain evidence="1 2">VLS</strain>
    </source>
</reference>
<dbReference type="Proteomes" id="UP000696184">
    <property type="component" value="Unassembled WGS sequence"/>
</dbReference>
<dbReference type="EMBL" id="JACOII010000044">
    <property type="protein sequence ID" value="MBI6549640.1"/>
    <property type="molecule type" value="Genomic_DNA"/>
</dbReference>
<protein>
    <submittedName>
        <fullName evidence="1">Uncharacterized protein</fullName>
    </submittedName>
</protein>
<evidence type="ECO:0000313" key="1">
    <source>
        <dbReference type="EMBL" id="MBI6549640.1"/>
    </source>
</evidence>
<keyword evidence="2" id="KW-1185">Reference proteome</keyword>
<gene>
    <name evidence="1" type="ORF">H8A87_13165</name>
</gene>
<dbReference type="RefSeq" id="WP_198690405.1">
    <property type="nucleotide sequence ID" value="NZ_CAWPUD010000043.1"/>
</dbReference>
<comment type="caution">
    <text evidence="1">The sequence shown here is derived from an EMBL/GenBank/DDBJ whole genome shotgun (WGS) entry which is preliminary data.</text>
</comment>
<dbReference type="InterPro" id="IPR045538">
    <property type="entry name" value="CIS_TMP"/>
</dbReference>
<accession>A0ABS0U6Y4</accession>
<evidence type="ECO:0000313" key="2">
    <source>
        <dbReference type="Proteomes" id="UP000696184"/>
    </source>
</evidence>
<name>A0ABS0U6Y4_9GAMM</name>
<dbReference type="Pfam" id="PF19268">
    <property type="entry name" value="CIS_TMP"/>
    <property type="match status" value="1"/>
</dbReference>